<feature type="non-terminal residue" evidence="4">
    <location>
        <position position="247"/>
    </location>
</feature>
<organism evidence="4">
    <name type="scientific">marine sediment metagenome</name>
    <dbReference type="NCBI Taxonomy" id="412755"/>
    <lineage>
        <taxon>unclassified sequences</taxon>
        <taxon>metagenomes</taxon>
        <taxon>ecological metagenomes</taxon>
    </lineage>
</organism>
<dbReference type="PANTHER" id="PTHR30069:SF53">
    <property type="entry name" value="COLICIN I RECEPTOR-RELATED"/>
    <property type="match status" value="1"/>
</dbReference>
<protein>
    <recommendedName>
        <fullName evidence="3">TonB-dependent receptor plug domain-containing protein</fullName>
    </recommendedName>
</protein>
<dbReference type="AlphaFoldDB" id="X1J6J2"/>
<sequence>IQRSVSVAATNEQGQGGARASLDQPAAVARYQLPQRSFSITAKEVDETINLKDPEDAVKYMPSLFVRKRNDGDNQAVLATRSWGLNSSARTLIYYDDLLISALIGNNNSGASPKWNLISPEAIGRIDFLNGPFAAAYPGNSIGGVLLITSKMPDKPFAVAKETVSVMPWNQYGTKDTYVTSQTSAAAGNRDGQLSWLVSANYLDSYQQPLAYTTNATFPTGTTGGFAALNKTGGVANVVGTGALAHS</sequence>
<name>X1J6J2_9ZZZZ</name>
<evidence type="ECO:0000313" key="4">
    <source>
        <dbReference type="EMBL" id="GAH89577.1"/>
    </source>
</evidence>
<dbReference type="PANTHER" id="PTHR30069">
    <property type="entry name" value="TONB-DEPENDENT OUTER MEMBRANE RECEPTOR"/>
    <property type="match status" value="1"/>
</dbReference>
<feature type="region of interest" description="Disordered" evidence="2">
    <location>
        <begin position="1"/>
        <end position="21"/>
    </location>
</feature>
<dbReference type="GO" id="GO:0009279">
    <property type="term" value="C:cell outer membrane"/>
    <property type="evidence" value="ECO:0007669"/>
    <property type="project" value="TreeGrafter"/>
</dbReference>
<gene>
    <name evidence="4" type="ORF">S03H2_58734</name>
</gene>
<evidence type="ECO:0000259" key="3">
    <source>
        <dbReference type="Pfam" id="PF07715"/>
    </source>
</evidence>
<feature type="domain" description="TonB-dependent receptor plug" evidence="3">
    <location>
        <begin position="32"/>
        <end position="145"/>
    </location>
</feature>
<dbReference type="SUPFAM" id="SSF56935">
    <property type="entry name" value="Porins"/>
    <property type="match status" value="1"/>
</dbReference>
<reference evidence="4" key="1">
    <citation type="journal article" date="2014" name="Front. Microbiol.">
        <title>High frequency of phylogenetically diverse reductive dehalogenase-homologous genes in deep subseafloor sedimentary metagenomes.</title>
        <authorList>
            <person name="Kawai M."/>
            <person name="Futagami T."/>
            <person name="Toyoda A."/>
            <person name="Takaki Y."/>
            <person name="Nishi S."/>
            <person name="Hori S."/>
            <person name="Arai W."/>
            <person name="Tsubouchi T."/>
            <person name="Morono Y."/>
            <person name="Uchiyama I."/>
            <person name="Ito T."/>
            <person name="Fujiyama A."/>
            <person name="Inagaki F."/>
            <person name="Takami H."/>
        </authorList>
    </citation>
    <scope>NUCLEOTIDE SEQUENCE</scope>
    <source>
        <strain evidence="4">Expedition CK06-06</strain>
    </source>
</reference>
<keyword evidence="1" id="KW-0732">Signal</keyword>
<dbReference type="Gene3D" id="2.170.130.10">
    <property type="entry name" value="TonB-dependent receptor, plug domain"/>
    <property type="match status" value="1"/>
</dbReference>
<proteinExistence type="predicted"/>
<feature type="non-terminal residue" evidence="4">
    <location>
        <position position="1"/>
    </location>
</feature>
<accession>X1J6J2</accession>
<evidence type="ECO:0000256" key="2">
    <source>
        <dbReference type="SAM" id="MobiDB-lite"/>
    </source>
</evidence>
<dbReference type="GO" id="GO:0044718">
    <property type="term" value="P:siderophore transmembrane transport"/>
    <property type="evidence" value="ECO:0007669"/>
    <property type="project" value="TreeGrafter"/>
</dbReference>
<dbReference type="InterPro" id="IPR037066">
    <property type="entry name" value="Plug_dom_sf"/>
</dbReference>
<dbReference type="InterPro" id="IPR012910">
    <property type="entry name" value="Plug_dom"/>
</dbReference>
<comment type="caution">
    <text evidence="4">The sequence shown here is derived from an EMBL/GenBank/DDBJ whole genome shotgun (WGS) entry which is preliminary data.</text>
</comment>
<dbReference type="GO" id="GO:0015344">
    <property type="term" value="F:siderophore uptake transmembrane transporter activity"/>
    <property type="evidence" value="ECO:0007669"/>
    <property type="project" value="TreeGrafter"/>
</dbReference>
<dbReference type="EMBL" id="BARU01037732">
    <property type="protein sequence ID" value="GAH89577.1"/>
    <property type="molecule type" value="Genomic_DNA"/>
</dbReference>
<feature type="compositionally biased region" description="Polar residues" evidence="2">
    <location>
        <begin position="1"/>
        <end position="13"/>
    </location>
</feature>
<dbReference type="Pfam" id="PF07715">
    <property type="entry name" value="Plug"/>
    <property type="match status" value="1"/>
</dbReference>
<evidence type="ECO:0000256" key="1">
    <source>
        <dbReference type="ARBA" id="ARBA00022729"/>
    </source>
</evidence>
<dbReference type="PROSITE" id="PS52016">
    <property type="entry name" value="TONB_DEPENDENT_REC_3"/>
    <property type="match status" value="1"/>
</dbReference>
<dbReference type="InterPro" id="IPR039426">
    <property type="entry name" value="TonB-dep_rcpt-like"/>
</dbReference>